<feature type="compositionally biased region" description="Polar residues" evidence="1">
    <location>
        <begin position="7"/>
        <end position="27"/>
    </location>
</feature>
<feature type="compositionally biased region" description="Polar residues" evidence="1">
    <location>
        <begin position="65"/>
        <end position="84"/>
    </location>
</feature>
<sequence>IRPPTTNPSINPVEQQTNIGQNTSRTQQDNRRECHPQNRPCQDPSPLQLWEQAILRRVIREARAQQGSSPQPTTGANSTPLGNR</sequence>
<evidence type="ECO:0000313" key="2">
    <source>
        <dbReference type="EMBL" id="RKF84354.1"/>
    </source>
</evidence>
<organism evidence="2 3">
    <name type="scientific">Golovinomyces cichoracearum</name>
    <dbReference type="NCBI Taxonomy" id="62708"/>
    <lineage>
        <taxon>Eukaryota</taxon>
        <taxon>Fungi</taxon>
        <taxon>Dikarya</taxon>
        <taxon>Ascomycota</taxon>
        <taxon>Pezizomycotina</taxon>
        <taxon>Leotiomycetes</taxon>
        <taxon>Erysiphales</taxon>
        <taxon>Erysiphaceae</taxon>
        <taxon>Golovinomyces</taxon>
    </lineage>
</organism>
<comment type="caution">
    <text evidence="2">The sequence shown here is derived from an EMBL/GenBank/DDBJ whole genome shotgun (WGS) entry which is preliminary data.</text>
</comment>
<dbReference type="Proteomes" id="UP000285326">
    <property type="component" value="Unassembled WGS sequence"/>
</dbReference>
<evidence type="ECO:0000256" key="1">
    <source>
        <dbReference type="SAM" id="MobiDB-lite"/>
    </source>
</evidence>
<feature type="region of interest" description="Disordered" evidence="1">
    <location>
        <begin position="60"/>
        <end position="84"/>
    </location>
</feature>
<proteinExistence type="predicted"/>
<feature type="non-terminal residue" evidence="2">
    <location>
        <position position="1"/>
    </location>
</feature>
<accession>A0A420JC29</accession>
<feature type="region of interest" description="Disordered" evidence="1">
    <location>
        <begin position="1"/>
        <end position="47"/>
    </location>
</feature>
<dbReference type="AlphaFoldDB" id="A0A420JC29"/>
<reference evidence="2 3" key="1">
    <citation type="journal article" date="2018" name="BMC Genomics">
        <title>Comparative genome analyses reveal sequence features reflecting distinct modes of host-adaptation between dicot and monocot powdery mildew.</title>
        <authorList>
            <person name="Wu Y."/>
            <person name="Ma X."/>
            <person name="Pan Z."/>
            <person name="Kale S.D."/>
            <person name="Song Y."/>
            <person name="King H."/>
            <person name="Zhang Q."/>
            <person name="Presley C."/>
            <person name="Deng X."/>
            <person name="Wei C.I."/>
            <person name="Xiao S."/>
        </authorList>
    </citation>
    <scope>NUCLEOTIDE SEQUENCE [LARGE SCALE GENOMIC DNA]</scope>
    <source>
        <strain evidence="2">UMSG1</strain>
    </source>
</reference>
<protein>
    <submittedName>
        <fullName evidence="2">Uncharacterized protein</fullName>
    </submittedName>
</protein>
<name>A0A420JC29_9PEZI</name>
<dbReference type="EMBL" id="MCBS01010618">
    <property type="protein sequence ID" value="RKF84354.1"/>
    <property type="molecule type" value="Genomic_DNA"/>
</dbReference>
<evidence type="ECO:0000313" key="3">
    <source>
        <dbReference type="Proteomes" id="UP000285326"/>
    </source>
</evidence>
<gene>
    <name evidence="2" type="ORF">GcM1_106005</name>
</gene>